<keyword evidence="6" id="KW-1185">Reference proteome</keyword>
<dbReference type="GO" id="GO:0005634">
    <property type="term" value="C:nucleus"/>
    <property type="evidence" value="ECO:0007669"/>
    <property type="project" value="UniProtKB-SubCell"/>
</dbReference>
<name>A0AAD6HX70_9EURO</name>
<evidence type="ECO:0000313" key="6">
    <source>
        <dbReference type="Proteomes" id="UP001215712"/>
    </source>
</evidence>
<proteinExistence type="predicted"/>
<dbReference type="CDD" id="cd12148">
    <property type="entry name" value="fungal_TF_MHR"/>
    <property type="match status" value="1"/>
</dbReference>
<evidence type="ECO:0000256" key="3">
    <source>
        <dbReference type="ARBA" id="ARBA00023163"/>
    </source>
</evidence>
<evidence type="ECO:0000256" key="2">
    <source>
        <dbReference type="ARBA" id="ARBA00023015"/>
    </source>
</evidence>
<protein>
    <recommendedName>
        <fullName evidence="7">Transcription factor domain-containing protein</fullName>
    </recommendedName>
</protein>
<accession>A0AAD6HX70</accession>
<dbReference type="PANTHER" id="PTHR31001:SF49">
    <property type="entry name" value="ZN(II)2CYS6 TRANSCRIPTION FACTOR (EUROFUNG)"/>
    <property type="match status" value="1"/>
</dbReference>
<comment type="caution">
    <text evidence="5">The sequence shown here is derived from an EMBL/GenBank/DDBJ whole genome shotgun (WGS) entry which is preliminary data.</text>
</comment>
<comment type="subcellular location">
    <subcellularLocation>
        <location evidence="1">Nucleus</location>
    </subcellularLocation>
</comment>
<keyword evidence="3" id="KW-0804">Transcription</keyword>
<keyword evidence="2" id="KW-0805">Transcription regulation</keyword>
<dbReference type="Proteomes" id="UP001215712">
    <property type="component" value="Unassembled WGS sequence"/>
</dbReference>
<dbReference type="PANTHER" id="PTHR31001">
    <property type="entry name" value="UNCHARACTERIZED TRANSCRIPTIONAL REGULATORY PROTEIN"/>
    <property type="match status" value="1"/>
</dbReference>
<dbReference type="InterPro" id="IPR050613">
    <property type="entry name" value="Sec_Metabolite_Reg"/>
</dbReference>
<organism evidence="5 6">
    <name type="scientific">Penicillium malachiteum</name>
    <dbReference type="NCBI Taxonomy" id="1324776"/>
    <lineage>
        <taxon>Eukaryota</taxon>
        <taxon>Fungi</taxon>
        <taxon>Dikarya</taxon>
        <taxon>Ascomycota</taxon>
        <taxon>Pezizomycotina</taxon>
        <taxon>Eurotiomycetes</taxon>
        <taxon>Eurotiomycetidae</taxon>
        <taxon>Eurotiales</taxon>
        <taxon>Aspergillaceae</taxon>
        <taxon>Penicillium</taxon>
    </lineage>
</organism>
<dbReference type="EMBL" id="JAQJAN010000001">
    <property type="protein sequence ID" value="KAJ5741023.1"/>
    <property type="molecule type" value="Genomic_DNA"/>
</dbReference>
<gene>
    <name evidence="5" type="ORF">N7493_000895</name>
</gene>
<sequence length="445" mass="49046">MDRWFFALIPVADETSGSFLAILVASENESVIAKGLIHIAFTFQFACTDVSSLPATMSIEESGASFSGLGSPATLIDPASISSPAAADLQLTKSATGFKGPTHWTTVSNGMTDGNDQGYAQNATQPEAAFDDSPPLPEQNVLLFEGCKQVTDRELLNSLPQRREADSLVTLYFRAQEYRLRIAVIHPTEFLKRYNAFWDNHGVAPVSWLGLLYSIFCPTSQVQGQEFDLLKFQNDETGRSNTLSSQILSYREKVVQCLVRSHFAKGGPDIVETLVHYLLIESYLSKDYKLSVWLLMGNIVQIAIRMGYHRDPQNFKSLSPYQGFSTQMGLPSSIKQSLTDTMPPRNLQDRESDAVLTDLPPGRPINELTSSTVIIAKLHVATSMGAISDLVCAPRLLSYEDVVATNSRLDTMIATLPDSCQYRLISECLLDPPSVVSQVSFMFLC</sequence>
<keyword evidence="4" id="KW-0539">Nucleus</keyword>
<reference evidence="5" key="1">
    <citation type="journal article" date="2023" name="IMA Fungus">
        <title>Comparative genomic study of the Penicillium genus elucidates a diverse pangenome and 15 lateral gene transfer events.</title>
        <authorList>
            <person name="Petersen C."/>
            <person name="Sorensen T."/>
            <person name="Nielsen M.R."/>
            <person name="Sondergaard T.E."/>
            <person name="Sorensen J.L."/>
            <person name="Fitzpatrick D.A."/>
            <person name="Frisvad J.C."/>
            <person name="Nielsen K.L."/>
        </authorList>
    </citation>
    <scope>NUCLEOTIDE SEQUENCE</scope>
    <source>
        <strain evidence="5">IBT 17514</strain>
    </source>
</reference>
<reference evidence="5" key="2">
    <citation type="submission" date="2023-01" db="EMBL/GenBank/DDBJ databases">
        <authorList>
            <person name="Petersen C."/>
        </authorList>
    </citation>
    <scope>NUCLEOTIDE SEQUENCE</scope>
    <source>
        <strain evidence="5">IBT 17514</strain>
    </source>
</reference>
<evidence type="ECO:0000313" key="5">
    <source>
        <dbReference type="EMBL" id="KAJ5741023.1"/>
    </source>
</evidence>
<dbReference type="AlphaFoldDB" id="A0AAD6HX70"/>
<evidence type="ECO:0000256" key="4">
    <source>
        <dbReference type="ARBA" id="ARBA00023242"/>
    </source>
</evidence>
<evidence type="ECO:0000256" key="1">
    <source>
        <dbReference type="ARBA" id="ARBA00004123"/>
    </source>
</evidence>
<evidence type="ECO:0008006" key="7">
    <source>
        <dbReference type="Google" id="ProtNLM"/>
    </source>
</evidence>